<feature type="compositionally biased region" description="Polar residues" evidence="2">
    <location>
        <begin position="46"/>
        <end position="57"/>
    </location>
</feature>
<feature type="region of interest" description="Disordered" evidence="2">
    <location>
        <begin position="640"/>
        <end position="680"/>
    </location>
</feature>
<feature type="region of interest" description="Disordered" evidence="2">
    <location>
        <begin position="1"/>
        <end position="70"/>
    </location>
</feature>
<feature type="compositionally biased region" description="Low complexity" evidence="2">
    <location>
        <begin position="164"/>
        <end position="182"/>
    </location>
</feature>
<dbReference type="Proteomes" id="UP000007062">
    <property type="component" value="Chromosome 3R"/>
</dbReference>
<reference evidence="4 5" key="1">
    <citation type="journal article" date="2002" name="Science">
        <title>The genome sequence of the malaria mosquito Anopheles gambiae.</title>
        <authorList>
            <person name="Holt R.A."/>
            <person name="Subramanian G.M."/>
            <person name="Halpern A."/>
            <person name="Sutton G.G."/>
            <person name="Charlab R."/>
            <person name="Nusskern D.R."/>
            <person name="Wincker P."/>
            <person name="Clark A.G."/>
            <person name="Ribeiro J.M."/>
            <person name="Wides R."/>
            <person name="Salzberg S.L."/>
            <person name="Loftus B."/>
            <person name="Yandell M."/>
            <person name="Majoros W.H."/>
            <person name="Rusch D.B."/>
            <person name="Lai Z."/>
            <person name="Kraft C.L."/>
            <person name="Abril J.F."/>
            <person name="Anthouard V."/>
            <person name="Arensburger P."/>
            <person name="Atkinson P.W."/>
            <person name="Baden H."/>
            <person name="de Berardinis V."/>
            <person name="Baldwin D."/>
            <person name="Benes V."/>
            <person name="Biedler J."/>
            <person name="Blass C."/>
            <person name="Bolanos R."/>
            <person name="Boscus D."/>
            <person name="Barnstead M."/>
            <person name="Cai S."/>
            <person name="Center A."/>
            <person name="Chaturverdi K."/>
            <person name="Christophides G.K."/>
            <person name="Chrystal M.A."/>
            <person name="Clamp M."/>
            <person name="Cravchik A."/>
            <person name="Curwen V."/>
            <person name="Dana A."/>
            <person name="Delcher A."/>
            <person name="Dew I."/>
            <person name="Evans C.A."/>
            <person name="Flanigan M."/>
            <person name="Grundschober-Freimoser A."/>
            <person name="Friedli L."/>
            <person name="Gu Z."/>
            <person name="Guan P."/>
            <person name="Guigo R."/>
            <person name="Hillenmeyer M.E."/>
            <person name="Hladun S.L."/>
            <person name="Hogan J.R."/>
            <person name="Hong Y.S."/>
            <person name="Hoover J."/>
            <person name="Jaillon O."/>
            <person name="Ke Z."/>
            <person name="Kodira C."/>
            <person name="Kokoza E."/>
            <person name="Koutsos A."/>
            <person name="Letunic I."/>
            <person name="Levitsky A."/>
            <person name="Liang Y."/>
            <person name="Lin J.J."/>
            <person name="Lobo N.F."/>
            <person name="Lopez J.R."/>
            <person name="Malek J.A."/>
            <person name="McIntosh T.C."/>
            <person name="Meister S."/>
            <person name="Miller J."/>
            <person name="Mobarry C."/>
            <person name="Mongin E."/>
            <person name="Murphy S.D."/>
            <person name="O'Brochta D.A."/>
            <person name="Pfannkoch C."/>
            <person name="Qi R."/>
            <person name="Regier M.A."/>
            <person name="Remington K."/>
            <person name="Shao H."/>
            <person name="Sharakhova M.V."/>
            <person name="Sitter C.D."/>
            <person name="Shetty J."/>
            <person name="Smith T.J."/>
            <person name="Strong R."/>
            <person name="Sun J."/>
            <person name="Thomasova D."/>
            <person name="Ton L.Q."/>
            <person name="Topalis P."/>
            <person name="Tu Z."/>
            <person name="Unger M.F."/>
            <person name="Walenz B."/>
            <person name="Wang A."/>
            <person name="Wang J."/>
            <person name="Wang M."/>
            <person name="Wang X."/>
            <person name="Woodford K.J."/>
            <person name="Wortman J.R."/>
            <person name="Wu M."/>
            <person name="Yao A."/>
            <person name="Zdobnov E.M."/>
            <person name="Zhang H."/>
            <person name="Zhao Q."/>
            <person name="Zhao S."/>
            <person name="Zhu S.C."/>
            <person name="Zhimulev I."/>
            <person name="Coluzzi M."/>
            <person name="della Torre A."/>
            <person name="Roth C.W."/>
            <person name="Louis C."/>
            <person name="Kalush F."/>
            <person name="Mural R.J."/>
            <person name="Myers E.W."/>
            <person name="Adams M.D."/>
            <person name="Smith H.O."/>
            <person name="Broder S."/>
            <person name="Gardner M.J."/>
            <person name="Fraser C.M."/>
            <person name="Birney E."/>
            <person name="Bork P."/>
            <person name="Brey P.T."/>
            <person name="Venter J.C."/>
            <person name="Weissenbach J."/>
            <person name="Kafatos F.C."/>
            <person name="Collins F.H."/>
            <person name="Hoffman S.L."/>
        </authorList>
    </citation>
    <scope>NUCLEOTIDE SEQUENCE [LARGE SCALE GENOMIC DNA]</scope>
    <source>
        <strain evidence="4 5">PEST</strain>
    </source>
</reference>
<dbReference type="VEuPathDB" id="VectorBase:AGAP029493"/>
<dbReference type="EMBL" id="AAAB01008980">
    <property type="status" value="NOT_ANNOTATED_CDS"/>
    <property type="molecule type" value="Genomic_DNA"/>
</dbReference>
<feature type="region of interest" description="Disordered" evidence="2">
    <location>
        <begin position="577"/>
        <end position="628"/>
    </location>
</feature>
<dbReference type="InterPro" id="IPR032446">
    <property type="entry name" value="SCAPER_N"/>
</dbReference>
<evidence type="ECO:0000313" key="5">
    <source>
        <dbReference type="Proteomes" id="UP000007062"/>
    </source>
</evidence>
<feature type="domain" description="S phase cyclin A-associated protein in the endoplasmic reticulum N-terminal" evidence="3">
    <location>
        <begin position="66"/>
        <end position="161"/>
    </location>
</feature>
<feature type="compositionally biased region" description="Polar residues" evidence="2">
    <location>
        <begin position="191"/>
        <end position="204"/>
    </location>
</feature>
<sequence>MDNRKFFNQEGKEAKNFYHLSDDGGEPQRTPPKRPPIGVRPRCIQSHVSQRQKSLSKSGPRVRSASTGRDKKSELQARYWAFLFGNLERSVNEIYLTVECYENLSSCKEAILVLENYIRDFKALAEWFKVSWDYEATPLPQRPHSLAWEVRKSNPVPRVRKQLSSPGMSGKSSPSFSGKNSPCPVVEETGRVSSPKKTNSSTESLSKRCSLAKASRHETTETSAPLEQSLTLCDNASVESYVLKLDQYTQTNLEDENLTLAEYLEKYDKQFCNGTITVDTDGESNQKVENKPNIDVGLEEKKLPVASDTKSEQMTVKSLTKNVPSVNTASLKSGKTQTKTVTVPKLVGSRGNVVRPGPNQALVRKSATATGLSPMNVKMAASLPVKSATVSNMSSNVSITKHRNGIKQTHVLKPGSVPRTQPGNYNVPGVASRLSVRSKTMIEVTSRSNRVYAPANGGRNDLQRRSTAKLSSAANHSKEDIYSSTSTLKASTDRLGSRNSIVSGSTGKPPHSLQSKAGDRRSEPKSMPSSDQTNNDGWYTVKTKRRSSLLWATRFNQPTGYASLPTLALLDENTNSEAQLEKNDSQAPKENINNIEGDNEIGHTQRGSKRAVEKPAKPTLQARGAAPKLNAPLALTMAASKPVKQQSTQLVKSSPVSSDTGAKNQQSMAPSSRVTVSRQKSDLTGLKLKTLHKEFLRNEKLKSKHFDPQTTAGFMDMNLKNGNERKGQTISSSAQEGDNLIHLNMVDMNIQTNIATTAIDSLYATCMDERSEIICNGKKRVAQYVDIASQCTSDDQEEQERDDLESDEDQRKLLEEQESLEAQIRELENTEIDFDTETDETDCEAIIDFEDTDATVESGSERPTDVTGIEGENDEDITLEARYEHVLAGMNWVDRARTLDTLKAIVARHPGRAQQLHAKLSSPSRRRSLHETLKKYQAKQTRALEKRQALQKEKALKIQHLLARVEDVKAAKQCLIEKKRLRMEERLQRAAENRSQYLKDKIKKAHDEEEKLREIAFIKNLEAQNKRLDFLESCKEQEVRLQDLETERQKRAEEKAAKEAAVERRRQEIEQERQKKLQQMSENRREREKRVGKMQEQKERQRQALAREKARDREERLLALQQQKLATAEELQRKIIQKQQESARRHEENIEQIRQRAVEMATIPSRSADELRNDEQDEENSSVSERESSHGGGASMVPKINKKRLKKLRQKLSTAAEEYLSELNPLAPSIRKQSQVPRLLGAIAKGGNGVLGVERPIGQLLRLIAKAEVADFQSLWLLDGLGTIASVIENGLSPGTDVSKKAVVLSVQLYRNACTLCPQIARHAVLGNSILVLLNALLLSMKIPEEKNALFPVELSTELILACTVALLPTSPSPKQVTHPKVAERMPDLLSYIVCIGLVESLVKRIDKVHESIENQTSLVLSLLASLGLLTKLVEICPKGPDVTKLLLTAQSTELFGTISLLYAAVVPIGESIPPRTTSLAAATFNLLVTFANLNVETFQVHESIENQTSLVLSLLASLGLLTKLVEICPKGPDVTKLLLTAQSTELFGTISLLYAAVVPIGESIPPRTTSLAAATFNLLVTFANLNVETFQAVLIEENLSLKFLDVISILLQYCVPKADVKSETQTVIIDLIATLGFFCANNKINQDLLTSDQYLCVIKNFAKLPKQFDVLTYPTLVTIIHDNPSARAVVSRDFNVELLDEFRGSDMAKKNRIISLLV</sequence>
<dbReference type="VEuPathDB" id="VectorBase:AGAMI1_005850"/>
<keyword evidence="5" id="KW-1185">Reference proteome</keyword>
<feature type="coiled-coil region" evidence="1">
    <location>
        <begin position="797"/>
        <end position="840"/>
    </location>
</feature>
<feature type="region of interest" description="Disordered" evidence="2">
    <location>
        <begin position="1157"/>
        <end position="1200"/>
    </location>
</feature>
<reference evidence="4 5" key="2">
    <citation type="journal article" date="2004" name="Trends Parasitol.">
        <title>The Anopheles gambiae genome: an update.</title>
        <authorList>
            <person name="Mongin E."/>
            <person name="Louis C."/>
            <person name="Holt R.A."/>
            <person name="Birney E."/>
            <person name="Collins F.H."/>
        </authorList>
    </citation>
    <scope>NUCLEOTIDE SEQUENCE [LARGE SCALE GENOMIC DNA]</scope>
    <source>
        <strain evidence="4 5">PEST</strain>
    </source>
</reference>
<feature type="region of interest" description="Disordered" evidence="2">
    <location>
        <begin position="447"/>
        <end position="540"/>
    </location>
</feature>
<dbReference type="InParanoid" id="A0A453YZT3"/>
<feature type="compositionally biased region" description="Polar residues" evidence="2">
    <location>
        <begin position="527"/>
        <end position="537"/>
    </location>
</feature>
<feature type="compositionally biased region" description="Polar residues" evidence="2">
    <location>
        <begin position="643"/>
        <end position="678"/>
    </location>
</feature>
<proteinExistence type="predicted"/>
<accession>A0A453YZT3</accession>
<feature type="compositionally biased region" description="Basic and acidic residues" evidence="2">
    <location>
        <begin position="1052"/>
        <end position="1075"/>
    </location>
</feature>
<dbReference type="EnsemblMetazoa" id="AGAP029493-RA">
    <property type="protein sequence ID" value="AGAP029493-PA"/>
    <property type="gene ID" value="AGAP029493"/>
</dbReference>
<dbReference type="FunCoup" id="A0A453YZT3">
    <property type="interactions" value="654"/>
</dbReference>
<organism evidence="4 5">
    <name type="scientific">Anopheles gambiae</name>
    <name type="common">African malaria mosquito</name>
    <dbReference type="NCBI Taxonomy" id="7165"/>
    <lineage>
        <taxon>Eukaryota</taxon>
        <taxon>Metazoa</taxon>
        <taxon>Ecdysozoa</taxon>
        <taxon>Arthropoda</taxon>
        <taxon>Hexapoda</taxon>
        <taxon>Insecta</taxon>
        <taxon>Pterygota</taxon>
        <taxon>Neoptera</taxon>
        <taxon>Endopterygota</taxon>
        <taxon>Diptera</taxon>
        <taxon>Nematocera</taxon>
        <taxon>Culicoidea</taxon>
        <taxon>Culicidae</taxon>
        <taxon>Anophelinae</taxon>
        <taxon>Anopheles</taxon>
    </lineage>
</organism>
<feature type="compositionally biased region" description="Basic and acidic residues" evidence="2">
    <location>
        <begin position="1"/>
        <end position="22"/>
    </location>
</feature>
<protein>
    <submittedName>
        <fullName evidence="4">SCAPER_N domain-containing protein</fullName>
    </submittedName>
</protein>
<feature type="region of interest" description="Disordered" evidence="2">
    <location>
        <begin position="1052"/>
        <end position="1110"/>
    </location>
</feature>
<name>A0A453YZT3_ANOGA</name>
<evidence type="ECO:0000313" key="4">
    <source>
        <dbReference type="EnsemblMetazoa" id="AGAP029493-PA"/>
    </source>
</evidence>
<dbReference type="PANTHER" id="PTHR31434">
    <property type="entry name" value="S PHASE CYCLIN A-ASSOCIATED PROTEIN IN THE ENDOPLASMIC RETICULUM"/>
    <property type="match status" value="1"/>
</dbReference>
<evidence type="ECO:0000259" key="3">
    <source>
        <dbReference type="Pfam" id="PF16501"/>
    </source>
</evidence>
<feature type="compositionally biased region" description="Basic and acidic residues" evidence="2">
    <location>
        <begin position="1082"/>
        <end position="1110"/>
    </location>
</feature>
<feature type="region of interest" description="Disordered" evidence="2">
    <location>
        <begin position="157"/>
        <end position="223"/>
    </location>
</feature>
<reference evidence="4" key="3">
    <citation type="submission" date="2020-05" db="UniProtKB">
        <authorList>
            <consortium name="EnsemblMetazoa"/>
        </authorList>
    </citation>
    <scope>IDENTIFICATION</scope>
    <source>
        <strain evidence="4">PEST</strain>
    </source>
</reference>
<evidence type="ECO:0000256" key="2">
    <source>
        <dbReference type="SAM" id="MobiDB-lite"/>
    </source>
</evidence>
<dbReference type="Pfam" id="PF16501">
    <property type="entry name" value="SCAPER_N"/>
    <property type="match status" value="1"/>
</dbReference>
<feature type="compositionally biased region" description="Polar residues" evidence="2">
    <location>
        <begin position="497"/>
        <end position="506"/>
    </location>
</feature>
<evidence type="ECO:0000256" key="1">
    <source>
        <dbReference type="SAM" id="Coils"/>
    </source>
</evidence>
<dbReference type="PANTHER" id="PTHR31434:SF2">
    <property type="entry name" value="S PHASE CYCLIN A-ASSOCIATED PROTEIN IN THE ENDOPLASMIC RETICULUM"/>
    <property type="match status" value="1"/>
</dbReference>
<keyword evidence="1" id="KW-0175">Coiled coil</keyword>